<evidence type="ECO:0000313" key="3">
    <source>
        <dbReference type="EMBL" id="TXJ45297.1"/>
    </source>
</evidence>
<comment type="caution">
    <text evidence="3">The sequence shown here is derived from an EMBL/GenBank/DDBJ whole genome shotgun (WGS) entry which is preliminary data.</text>
</comment>
<name>A0A5C8F4R6_9SPIR</name>
<dbReference type="EMBL" id="SAYG01000006">
    <property type="protein sequence ID" value="TXJ45297.1"/>
    <property type="molecule type" value="Genomic_DNA"/>
</dbReference>
<feature type="domain" description="6-phospho-N-acetylmuramidase C-terminal" evidence="1">
    <location>
        <begin position="245"/>
        <end position="358"/>
    </location>
</feature>
<evidence type="ECO:0000259" key="2">
    <source>
        <dbReference type="Pfam" id="PF19200"/>
    </source>
</evidence>
<dbReference type="InterPro" id="IPR017853">
    <property type="entry name" value="GH"/>
</dbReference>
<dbReference type="InterPro" id="IPR013785">
    <property type="entry name" value="Aldolase_TIM"/>
</dbReference>
<dbReference type="PANTHER" id="PTHR38435:SF1">
    <property type="entry name" value="DUF871 DOMAIN-CONTAINING PROTEIN"/>
    <property type="match status" value="1"/>
</dbReference>
<feature type="domain" description="6-phospho-N-acetylmuramidase N-terminal" evidence="2">
    <location>
        <begin position="4"/>
        <end position="238"/>
    </location>
</feature>
<dbReference type="Pfam" id="PF05913">
    <property type="entry name" value="MupG_C"/>
    <property type="match status" value="1"/>
</dbReference>
<evidence type="ECO:0000259" key="1">
    <source>
        <dbReference type="Pfam" id="PF05913"/>
    </source>
</evidence>
<protein>
    <submittedName>
        <fullName evidence="3">DUF871 domain-containing protein</fullName>
    </submittedName>
</protein>
<dbReference type="SUPFAM" id="SSF50891">
    <property type="entry name" value="Cyclophilin-like"/>
    <property type="match status" value="1"/>
</dbReference>
<dbReference type="InterPro" id="IPR043894">
    <property type="entry name" value="MupG_C"/>
</dbReference>
<reference evidence="3 4" key="1">
    <citation type="journal article" date="1992" name="Lakartidningen">
        <title>[Penicillin V and not amoxicillin is the first choice preparation in acute otitis].</title>
        <authorList>
            <person name="Kamme C."/>
            <person name="Lundgren K."/>
            <person name="Prellner K."/>
        </authorList>
    </citation>
    <scope>NUCLEOTIDE SEQUENCE [LARGE SCALE GENOMIC DNA]</scope>
    <source>
        <strain evidence="3 4">PC3714II</strain>
    </source>
</reference>
<dbReference type="InterPro" id="IPR043797">
    <property type="entry name" value="MupG_N"/>
</dbReference>
<dbReference type="InterPro" id="IPR008589">
    <property type="entry name" value="MupG"/>
</dbReference>
<dbReference type="Gene3D" id="3.20.20.70">
    <property type="entry name" value="Aldolase class I"/>
    <property type="match status" value="1"/>
</dbReference>
<organism evidence="3 4">
    <name type="scientific">Brachyspira aalborgi</name>
    <dbReference type="NCBI Taxonomy" id="29522"/>
    <lineage>
        <taxon>Bacteria</taxon>
        <taxon>Pseudomonadati</taxon>
        <taxon>Spirochaetota</taxon>
        <taxon>Spirochaetia</taxon>
        <taxon>Brachyspirales</taxon>
        <taxon>Brachyspiraceae</taxon>
        <taxon>Brachyspira</taxon>
    </lineage>
</organism>
<gene>
    <name evidence="3" type="ORF">EPJ70_02615</name>
</gene>
<proteinExistence type="predicted"/>
<dbReference type="Pfam" id="PF19200">
    <property type="entry name" value="MupG_N"/>
    <property type="match status" value="1"/>
</dbReference>
<dbReference type="RefSeq" id="WP_147525950.1">
    <property type="nucleotide sequence ID" value="NZ_CAUDFA010000024.1"/>
</dbReference>
<dbReference type="PANTHER" id="PTHR38435">
    <property type="match status" value="1"/>
</dbReference>
<dbReference type="SUPFAM" id="SSF51445">
    <property type="entry name" value="(Trans)glycosidases"/>
    <property type="match status" value="1"/>
</dbReference>
<sequence>MRELGISIYPFHSKMKENKDYIDLAAKYGFTRCFMCLLSVKYSKEEIIEEFKTIINYAKDKGIKTTLDISPSIFGNLNISYNDLSFFKEIGAWAIRLDLGFGGKQESIMSFNDYDLKIEINMSNESHYIDTIMDYCPNKENIIGCHNFYPHIYTGLERNFFNRCTSKFKEYSLATAAFITAKESTFGPWPVMDGMPTLEEHRNLPIEIQAIDLFLSDIDNVFISNCYANEESFEKLSKVDKRYLVLKANLVKEIPEVEKKIVLDEFHNRRLDTNEYLIRSTSSRIKYRGHNFKLFNAENIIKRGAILIESSEYGSYAGELQIALKDMKNTGRTNVVGYIKDEYLFLLDYIKASQNFRIEE</sequence>
<accession>A0A5C8F4R6</accession>
<dbReference type="AlphaFoldDB" id="A0A5C8F4R6"/>
<dbReference type="InterPro" id="IPR029000">
    <property type="entry name" value="Cyclophilin-like_dom_sf"/>
</dbReference>
<evidence type="ECO:0000313" key="4">
    <source>
        <dbReference type="Proteomes" id="UP000324574"/>
    </source>
</evidence>
<dbReference type="Proteomes" id="UP000324574">
    <property type="component" value="Unassembled WGS sequence"/>
</dbReference>
<dbReference type="Gene3D" id="2.40.100.10">
    <property type="entry name" value="Cyclophilin-like"/>
    <property type="match status" value="1"/>
</dbReference>